<evidence type="ECO:0000256" key="1">
    <source>
        <dbReference type="SAM" id="MobiDB-lite"/>
    </source>
</evidence>
<reference evidence="2 3" key="1">
    <citation type="submission" date="2024-04" db="EMBL/GenBank/DDBJ databases">
        <authorList>
            <person name="Rising A."/>
            <person name="Reimegard J."/>
            <person name="Sonavane S."/>
            <person name="Akerstrom W."/>
            <person name="Nylinder S."/>
            <person name="Hedman E."/>
            <person name="Kallberg Y."/>
        </authorList>
    </citation>
    <scope>NUCLEOTIDE SEQUENCE [LARGE SCALE GENOMIC DNA]</scope>
</reference>
<feature type="compositionally biased region" description="Basic and acidic residues" evidence="1">
    <location>
        <begin position="57"/>
        <end position="71"/>
    </location>
</feature>
<evidence type="ECO:0000313" key="3">
    <source>
        <dbReference type="Proteomes" id="UP001497382"/>
    </source>
</evidence>
<sequence length="118" mass="13560">KQITVSIFLWLPRLFLDRKIILSVFFVICFRLWPNHPLLYDNASRFSTSKAGNSLSKPREKSTASKSMVNRDTRRNLQECTTCNVSRLSKSHPRVICAPYFLALHFSGDSSSQKINSH</sequence>
<evidence type="ECO:0000313" key="2">
    <source>
        <dbReference type="EMBL" id="CAL1276883.1"/>
    </source>
</evidence>
<feature type="non-terminal residue" evidence="2">
    <location>
        <position position="1"/>
    </location>
</feature>
<gene>
    <name evidence="2" type="ORF">LARSCL_LOCUS8895</name>
</gene>
<accession>A0AAV1ZYD9</accession>
<dbReference type="EMBL" id="CAXIEN010000097">
    <property type="protein sequence ID" value="CAL1276883.1"/>
    <property type="molecule type" value="Genomic_DNA"/>
</dbReference>
<name>A0AAV1ZYD9_9ARAC</name>
<protein>
    <submittedName>
        <fullName evidence="2">Uncharacterized protein</fullName>
    </submittedName>
</protein>
<organism evidence="2 3">
    <name type="scientific">Larinioides sclopetarius</name>
    <dbReference type="NCBI Taxonomy" id="280406"/>
    <lineage>
        <taxon>Eukaryota</taxon>
        <taxon>Metazoa</taxon>
        <taxon>Ecdysozoa</taxon>
        <taxon>Arthropoda</taxon>
        <taxon>Chelicerata</taxon>
        <taxon>Arachnida</taxon>
        <taxon>Araneae</taxon>
        <taxon>Araneomorphae</taxon>
        <taxon>Entelegynae</taxon>
        <taxon>Araneoidea</taxon>
        <taxon>Araneidae</taxon>
        <taxon>Larinioides</taxon>
    </lineage>
</organism>
<dbReference type="AlphaFoldDB" id="A0AAV1ZYD9"/>
<dbReference type="Proteomes" id="UP001497382">
    <property type="component" value="Unassembled WGS sequence"/>
</dbReference>
<keyword evidence="3" id="KW-1185">Reference proteome</keyword>
<proteinExistence type="predicted"/>
<feature type="region of interest" description="Disordered" evidence="1">
    <location>
        <begin position="48"/>
        <end position="71"/>
    </location>
</feature>
<comment type="caution">
    <text evidence="2">The sequence shown here is derived from an EMBL/GenBank/DDBJ whole genome shotgun (WGS) entry which is preliminary data.</text>
</comment>